<dbReference type="PROSITE" id="PS00455">
    <property type="entry name" value="AMP_BINDING"/>
    <property type="match status" value="1"/>
</dbReference>
<evidence type="ECO:0000313" key="5">
    <source>
        <dbReference type="EMBL" id="QBD80555.1"/>
    </source>
</evidence>
<evidence type="ECO:0000256" key="1">
    <source>
        <dbReference type="ARBA" id="ARBA00006432"/>
    </source>
</evidence>
<dbReference type="Gene3D" id="3.40.50.980">
    <property type="match status" value="2"/>
</dbReference>
<dbReference type="Proteomes" id="UP000290365">
    <property type="component" value="Chromosome"/>
</dbReference>
<dbReference type="Pfam" id="PF13193">
    <property type="entry name" value="AMP-binding_C"/>
    <property type="match status" value="1"/>
</dbReference>
<dbReference type="OrthoDB" id="9781737at2"/>
<dbReference type="GO" id="GO:0031956">
    <property type="term" value="F:medium-chain fatty acid-CoA ligase activity"/>
    <property type="evidence" value="ECO:0007669"/>
    <property type="project" value="TreeGrafter"/>
</dbReference>
<organism evidence="5 6">
    <name type="scientific">Ktedonosporobacter rubrisoli</name>
    <dbReference type="NCBI Taxonomy" id="2509675"/>
    <lineage>
        <taxon>Bacteria</taxon>
        <taxon>Bacillati</taxon>
        <taxon>Chloroflexota</taxon>
        <taxon>Ktedonobacteria</taxon>
        <taxon>Ktedonobacterales</taxon>
        <taxon>Ktedonosporobacteraceae</taxon>
        <taxon>Ktedonosporobacter</taxon>
    </lineage>
</organism>
<dbReference type="Gene3D" id="2.30.38.10">
    <property type="entry name" value="Luciferase, Domain 3"/>
    <property type="match status" value="1"/>
</dbReference>
<evidence type="ECO:0000259" key="4">
    <source>
        <dbReference type="Pfam" id="PF13193"/>
    </source>
</evidence>
<comment type="similarity">
    <text evidence="1">Belongs to the ATP-dependent AMP-binding enzyme family.</text>
</comment>
<feature type="domain" description="AMP-dependent synthetase/ligase" evidence="3">
    <location>
        <begin position="32"/>
        <end position="432"/>
    </location>
</feature>
<reference evidence="5 6" key="1">
    <citation type="submission" date="2019-01" db="EMBL/GenBank/DDBJ databases">
        <title>Ktedonosporobacter rubrisoli SCAWS-G2.</title>
        <authorList>
            <person name="Huang Y."/>
            <person name="Yan B."/>
        </authorList>
    </citation>
    <scope>NUCLEOTIDE SEQUENCE [LARGE SCALE GENOMIC DNA]</scope>
    <source>
        <strain evidence="5 6">SCAWS-G2</strain>
    </source>
</reference>
<dbReference type="GO" id="GO:0006631">
    <property type="term" value="P:fatty acid metabolic process"/>
    <property type="evidence" value="ECO:0007669"/>
    <property type="project" value="TreeGrafter"/>
</dbReference>
<name>A0A4P6JYE9_KTERU</name>
<dbReference type="EMBL" id="CP035758">
    <property type="protein sequence ID" value="QBD80555.1"/>
    <property type="molecule type" value="Genomic_DNA"/>
</dbReference>
<gene>
    <name evidence="5" type="ORF">EPA93_33125</name>
</gene>
<proteinExistence type="inferred from homology"/>
<dbReference type="InterPro" id="IPR025110">
    <property type="entry name" value="AMP-bd_C"/>
</dbReference>
<sequence length="583" mass="63942">MYMGMTGNGLSYWRAETSKEPLQEITVGDLLDQRANEIPEREAIVYSCYPEYSEALDIRWTYQDYRSNVDEVARGLLALGLQKGEHIAVWSLNMPEWLLLQMAAAKAGLVLVTIDPAYQGEELTYALKQADVVALFFMARMHEHDCRKVVRSLLTPGLKYGEVSSTELPQLRYVCLLGASPSHTSELEDWRPALFREIVAHGAQISSEALQQRQATIRPGDPAIIQFTAGTTGTPRGVVLTHYSILNNAIDFATRWGVSSADSCCTAIPFFYVSGCILAALGSLYKGTTLHPLIAFDPARALQICSVERCTLLGATPDMLSAMLHHPEFSNYDLSSLRAVVSGGAPVAAQLMEEVKERTGADVAIVFVQTEASAAITLTRPDDPFELKAATVGVPLPHIEVKVINPATGKLVACGEPGELCCRGYLVMQGYYNMPDRTAESIDGDGWLHTGDLVSIDTHGYVSIIGLLKEMIVRGGETIFPREIEAVLSSHSAIADVYVLGIPDRFFGEELLAVIRAHQPGTLSEEDVRSYCQGRLSRQKIPRYFQFVESFPMTTSGKIQKFVLREQAIKALGLESTIAAQTV</sequence>
<dbReference type="PANTHER" id="PTHR43201:SF5">
    <property type="entry name" value="MEDIUM-CHAIN ACYL-COA LIGASE ACSF2, MITOCHONDRIAL"/>
    <property type="match status" value="1"/>
</dbReference>
<protein>
    <submittedName>
        <fullName evidence="5">AMP-binding protein</fullName>
    </submittedName>
</protein>
<dbReference type="InterPro" id="IPR000873">
    <property type="entry name" value="AMP-dep_synth/lig_dom"/>
</dbReference>
<evidence type="ECO:0000256" key="2">
    <source>
        <dbReference type="ARBA" id="ARBA00022598"/>
    </source>
</evidence>
<keyword evidence="2" id="KW-0436">Ligase</keyword>
<dbReference type="Pfam" id="PF00501">
    <property type="entry name" value="AMP-binding"/>
    <property type="match status" value="1"/>
</dbReference>
<accession>A0A4P6JYE9</accession>
<dbReference type="FunFam" id="3.30.300.30:FF:000008">
    <property type="entry name" value="2,3-dihydroxybenzoate-AMP ligase"/>
    <property type="match status" value="1"/>
</dbReference>
<dbReference type="AlphaFoldDB" id="A0A4P6JYE9"/>
<dbReference type="InterPro" id="IPR020845">
    <property type="entry name" value="AMP-binding_CS"/>
</dbReference>
<keyword evidence="6" id="KW-1185">Reference proteome</keyword>
<dbReference type="SUPFAM" id="SSF56801">
    <property type="entry name" value="Acetyl-CoA synthetase-like"/>
    <property type="match status" value="1"/>
</dbReference>
<dbReference type="PANTHER" id="PTHR43201">
    <property type="entry name" value="ACYL-COA SYNTHETASE"/>
    <property type="match status" value="1"/>
</dbReference>
<feature type="domain" description="AMP-binding enzyme C-terminal" evidence="4">
    <location>
        <begin position="483"/>
        <end position="558"/>
    </location>
</feature>
<evidence type="ECO:0000313" key="6">
    <source>
        <dbReference type="Proteomes" id="UP000290365"/>
    </source>
</evidence>
<dbReference type="KEGG" id="kbs:EPA93_33125"/>
<dbReference type="InterPro" id="IPR045851">
    <property type="entry name" value="AMP-bd_C_sf"/>
</dbReference>
<dbReference type="Gene3D" id="3.30.300.30">
    <property type="match status" value="1"/>
</dbReference>
<evidence type="ECO:0000259" key="3">
    <source>
        <dbReference type="Pfam" id="PF00501"/>
    </source>
</evidence>